<dbReference type="OrthoDB" id="3233403at2759"/>
<dbReference type="EMBL" id="JAOTPV010000009">
    <property type="protein sequence ID" value="KAJ4478389.1"/>
    <property type="molecule type" value="Genomic_DNA"/>
</dbReference>
<protein>
    <submittedName>
        <fullName evidence="1">Uncharacterized protein</fullName>
    </submittedName>
</protein>
<reference evidence="1" key="1">
    <citation type="submission" date="2022-08" db="EMBL/GenBank/DDBJ databases">
        <title>A Global Phylogenomic Analysis of the Shiitake Genus Lentinula.</title>
        <authorList>
            <consortium name="DOE Joint Genome Institute"/>
            <person name="Sierra-Patev S."/>
            <person name="Min B."/>
            <person name="Naranjo-Ortiz M."/>
            <person name="Looney B."/>
            <person name="Konkel Z."/>
            <person name="Slot J.C."/>
            <person name="Sakamoto Y."/>
            <person name="Steenwyk J.L."/>
            <person name="Rokas A."/>
            <person name="Carro J."/>
            <person name="Camarero S."/>
            <person name="Ferreira P."/>
            <person name="Molpeceres G."/>
            <person name="Ruiz-Duenas F.J."/>
            <person name="Serrano A."/>
            <person name="Henrissat B."/>
            <person name="Drula E."/>
            <person name="Hughes K.W."/>
            <person name="Mata J.L."/>
            <person name="Ishikawa N.K."/>
            <person name="Vargas-Isla R."/>
            <person name="Ushijima S."/>
            <person name="Smith C.A."/>
            <person name="Ahrendt S."/>
            <person name="Andreopoulos W."/>
            <person name="He G."/>
            <person name="Labutti K."/>
            <person name="Lipzen A."/>
            <person name="Ng V."/>
            <person name="Riley R."/>
            <person name="Sandor L."/>
            <person name="Barry K."/>
            <person name="Martinez A.T."/>
            <person name="Xiao Y."/>
            <person name="Gibbons J.G."/>
            <person name="Terashima K."/>
            <person name="Grigoriev I.V."/>
            <person name="Hibbett D.S."/>
        </authorList>
    </citation>
    <scope>NUCLEOTIDE SEQUENCE</scope>
    <source>
        <strain evidence="1">JLM2183</strain>
    </source>
</reference>
<evidence type="ECO:0000313" key="1">
    <source>
        <dbReference type="EMBL" id="KAJ4478389.1"/>
    </source>
</evidence>
<gene>
    <name evidence="1" type="ORF">J3R30DRAFT_3232751</name>
</gene>
<organism evidence="1 2">
    <name type="scientific">Lentinula aciculospora</name>
    <dbReference type="NCBI Taxonomy" id="153920"/>
    <lineage>
        <taxon>Eukaryota</taxon>
        <taxon>Fungi</taxon>
        <taxon>Dikarya</taxon>
        <taxon>Basidiomycota</taxon>
        <taxon>Agaricomycotina</taxon>
        <taxon>Agaricomycetes</taxon>
        <taxon>Agaricomycetidae</taxon>
        <taxon>Agaricales</taxon>
        <taxon>Marasmiineae</taxon>
        <taxon>Omphalotaceae</taxon>
        <taxon>Lentinula</taxon>
    </lineage>
</organism>
<evidence type="ECO:0000313" key="2">
    <source>
        <dbReference type="Proteomes" id="UP001150266"/>
    </source>
</evidence>
<keyword evidence="2" id="KW-1185">Reference proteome</keyword>
<name>A0A9W9DMV7_9AGAR</name>
<feature type="non-terminal residue" evidence="1">
    <location>
        <position position="70"/>
    </location>
</feature>
<dbReference type="AlphaFoldDB" id="A0A9W9DMV7"/>
<accession>A0A9W9DMV7</accession>
<comment type="caution">
    <text evidence="1">The sequence shown here is derived from an EMBL/GenBank/DDBJ whole genome shotgun (WGS) entry which is preliminary data.</text>
</comment>
<dbReference type="Proteomes" id="UP001150266">
    <property type="component" value="Unassembled WGS sequence"/>
</dbReference>
<proteinExistence type="predicted"/>
<sequence length="70" mass="7913">GSDVQGTALKLSIGHGIVLYYCRRCVRVFRELKAQYVGFPNEQDLQYSIAWIEEKTGFKKRIGSGDGFLV</sequence>
<feature type="non-terminal residue" evidence="1">
    <location>
        <position position="1"/>
    </location>
</feature>